<name>A0A7W7ZEK4_9BACT</name>
<proteinExistence type="predicted"/>
<evidence type="ECO:0000313" key="1">
    <source>
        <dbReference type="EMBL" id="MBB5058288.1"/>
    </source>
</evidence>
<dbReference type="SUPFAM" id="SSF74653">
    <property type="entry name" value="TolA/TonB C-terminal domain"/>
    <property type="match status" value="1"/>
</dbReference>
<dbReference type="AlphaFoldDB" id="A0A7W7ZEK4"/>
<evidence type="ECO:0000313" key="2">
    <source>
        <dbReference type="Proteomes" id="UP000540989"/>
    </source>
</evidence>
<dbReference type="InterPro" id="IPR036278">
    <property type="entry name" value="Sialidase_sf"/>
</dbReference>
<comment type="caution">
    <text evidence="1">The sequence shown here is derived from an EMBL/GenBank/DDBJ whole genome shotgun (WGS) entry which is preliminary data.</text>
</comment>
<evidence type="ECO:0008006" key="3">
    <source>
        <dbReference type="Google" id="ProtNLM"/>
    </source>
</evidence>
<keyword evidence="2" id="KW-1185">Reference proteome</keyword>
<dbReference type="SUPFAM" id="SSF50939">
    <property type="entry name" value="Sialidases"/>
    <property type="match status" value="1"/>
</dbReference>
<dbReference type="Gene3D" id="3.30.1150.10">
    <property type="match status" value="1"/>
</dbReference>
<dbReference type="Proteomes" id="UP000540989">
    <property type="component" value="Unassembled WGS sequence"/>
</dbReference>
<dbReference type="RefSeq" id="WP_184217844.1">
    <property type="nucleotide sequence ID" value="NZ_JACHIP010000004.1"/>
</dbReference>
<dbReference type="EMBL" id="JACHIP010000004">
    <property type="protein sequence ID" value="MBB5058288.1"/>
    <property type="molecule type" value="Genomic_DNA"/>
</dbReference>
<accession>A0A7W7ZEK4</accession>
<reference evidence="1 2" key="1">
    <citation type="submission" date="2020-08" db="EMBL/GenBank/DDBJ databases">
        <title>Genomic Encyclopedia of Type Strains, Phase IV (KMG-V): Genome sequencing to study the core and pangenomes of soil and plant-associated prokaryotes.</title>
        <authorList>
            <person name="Whitman W."/>
        </authorList>
    </citation>
    <scope>NUCLEOTIDE SEQUENCE [LARGE SCALE GENOMIC DNA]</scope>
    <source>
        <strain evidence="1 2">M8UP14</strain>
    </source>
</reference>
<sequence>MKRFPFTPFLVALSPSKMTVVLSEGPYSESGFLATVDGGKSWSFYDPPSTGIKDLLRVDGKYWATGHEVVGKDKPGGGYGVPMATFSEDGAHWTRTTNEIHPCHWENCGICNTEGCLASGTLLIDFFHQATKYSAIPEGALTAKWASIGQTICTLNQSITCASLGTAANVEASPDVSMPKVQTSPPMGTKPATGTLRCVSCSLEPVFVDQKAQGRVTVHITLQVGTDGTVEAATVEKSPSDTLTKTIHDQMVSWLFEPPSKDGHPIRVKNESDITVNVIRSK</sequence>
<protein>
    <recommendedName>
        <fullName evidence="3">TonB C-terminal domain-containing protein</fullName>
    </recommendedName>
</protein>
<organism evidence="1 2">
    <name type="scientific">Granulicella aggregans</name>
    <dbReference type="NCBI Taxonomy" id="474949"/>
    <lineage>
        <taxon>Bacteria</taxon>
        <taxon>Pseudomonadati</taxon>
        <taxon>Acidobacteriota</taxon>
        <taxon>Terriglobia</taxon>
        <taxon>Terriglobales</taxon>
        <taxon>Acidobacteriaceae</taxon>
        <taxon>Granulicella</taxon>
    </lineage>
</organism>
<gene>
    <name evidence="1" type="ORF">HDF16_003002</name>
</gene>